<evidence type="ECO:0000313" key="3">
    <source>
        <dbReference type="Proteomes" id="UP000037035"/>
    </source>
</evidence>
<accession>A0A0L6VEX8</accession>
<reference evidence="2 3" key="1">
    <citation type="submission" date="2015-08" db="EMBL/GenBank/DDBJ databases">
        <title>Next Generation Sequencing and Analysis of the Genome of Puccinia sorghi L Schw, the Causal Agent of Maize Common Rust.</title>
        <authorList>
            <person name="Rochi L."/>
            <person name="Burguener G."/>
            <person name="Darino M."/>
            <person name="Turjanski A."/>
            <person name="Kreff E."/>
            <person name="Dieguez M.J."/>
            <person name="Sacco F."/>
        </authorList>
    </citation>
    <scope>NUCLEOTIDE SEQUENCE [LARGE SCALE GENOMIC DNA]</scope>
    <source>
        <strain evidence="2 3">RO10H11247</strain>
    </source>
</reference>
<dbReference type="Proteomes" id="UP000037035">
    <property type="component" value="Unassembled WGS sequence"/>
</dbReference>
<evidence type="ECO:0000256" key="1">
    <source>
        <dbReference type="SAM" id="SignalP"/>
    </source>
</evidence>
<feature type="chain" id="PRO_5005568435" evidence="1">
    <location>
        <begin position="19"/>
        <end position="96"/>
    </location>
</feature>
<gene>
    <name evidence="2" type="ORF">VP01_1762g2</name>
</gene>
<sequence length="96" mass="10020">MVALALLVTNWLICAALGSTKFIPQAQNCHTYTNANTNHATCGNFICPYGCSWPFVTAENCVPAAAAACITKLGTYKCTGGISGFAACTGCRFKST</sequence>
<keyword evidence="3" id="KW-1185">Reference proteome</keyword>
<evidence type="ECO:0000313" key="2">
    <source>
        <dbReference type="EMBL" id="KNZ59303.1"/>
    </source>
</evidence>
<comment type="caution">
    <text evidence="2">The sequence shown here is derived from an EMBL/GenBank/DDBJ whole genome shotgun (WGS) entry which is preliminary data.</text>
</comment>
<dbReference type="VEuPathDB" id="FungiDB:VP01_1762g2"/>
<keyword evidence="1" id="KW-0732">Signal</keyword>
<proteinExistence type="predicted"/>
<dbReference type="AlphaFoldDB" id="A0A0L6VEX8"/>
<organism evidence="2 3">
    <name type="scientific">Puccinia sorghi</name>
    <dbReference type="NCBI Taxonomy" id="27349"/>
    <lineage>
        <taxon>Eukaryota</taxon>
        <taxon>Fungi</taxon>
        <taxon>Dikarya</taxon>
        <taxon>Basidiomycota</taxon>
        <taxon>Pucciniomycotina</taxon>
        <taxon>Pucciniomycetes</taxon>
        <taxon>Pucciniales</taxon>
        <taxon>Pucciniaceae</taxon>
        <taxon>Puccinia</taxon>
    </lineage>
</organism>
<dbReference type="EMBL" id="LAVV01006573">
    <property type="protein sequence ID" value="KNZ59303.1"/>
    <property type="molecule type" value="Genomic_DNA"/>
</dbReference>
<feature type="signal peptide" evidence="1">
    <location>
        <begin position="1"/>
        <end position="18"/>
    </location>
</feature>
<name>A0A0L6VEX8_9BASI</name>
<protein>
    <submittedName>
        <fullName evidence="2">Uncharacterized protein</fullName>
    </submittedName>
</protein>